<evidence type="ECO:0008006" key="3">
    <source>
        <dbReference type="Google" id="ProtNLM"/>
    </source>
</evidence>
<accession>A0ABR8MR25</accession>
<evidence type="ECO:0000313" key="1">
    <source>
        <dbReference type="EMBL" id="MBD3917009.1"/>
    </source>
</evidence>
<dbReference type="RefSeq" id="WP_191201340.1">
    <property type="nucleotide sequence ID" value="NZ_BAAAPA010000001.1"/>
</dbReference>
<sequence length="240" mass="26711">MSPEELAAFFAGFRVVDAGVPLVRVGPIGDGGYLLPDDLEGIVACFSPGVAGEIGFDVELANRGIPVHMIDKSVTGLPEPHERIDFEPLFLGTRTEPGWTTLTDWVERRAPGSGDLVLEMDIEGAEWAVLLTAPADTLRRFRVMVLELHDLHMLAKRSTLQVVSAVFDKLLDDFELVHVHQNNHEYPVPYAGFDLYPVVEATFLRKDRVEHASHRAELQHPLDSANAAVVVDYPLDRRWL</sequence>
<name>A0ABR8MR25_9ACTN</name>
<comment type="caution">
    <text evidence="1">The sequence shown here is derived from an EMBL/GenBank/DDBJ whole genome shotgun (WGS) entry which is preliminary data.</text>
</comment>
<dbReference type="InterPro" id="IPR029063">
    <property type="entry name" value="SAM-dependent_MTases_sf"/>
</dbReference>
<dbReference type="SUPFAM" id="SSF53335">
    <property type="entry name" value="S-adenosyl-L-methionine-dependent methyltransferases"/>
    <property type="match status" value="1"/>
</dbReference>
<dbReference type="Proteomes" id="UP000649289">
    <property type="component" value="Unassembled WGS sequence"/>
</dbReference>
<organism evidence="1 2">
    <name type="scientific">Nocardioides hwasunensis</name>
    <dbReference type="NCBI Taxonomy" id="397258"/>
    <lineage>
        <taxon>Bacteria</taxon>
        <taxon>Bacillati</taxon>
        <taxon>Actinomycetota</taxon>
        <taxon>Actinomycetes</taxon>
        <taxon>Propionibacteriales</taxon>
        <taxon>Nocardioidaceae</taxon>
        <taxon>Nocardioides</taxon>
    </lineage>
</organism>
<proteinExistence type="predicted"/>
<keyword evidence="2" id="KW-1185">Reference proteome</keyword>
<evidence type="ECO:0000313" key="2">
    <source>
        <dbReference type="Proteomes" id="UP000649289"/>
    </source>
</evidence>
<reference evidence="1 2" key="1">
    <citation type="submission" date="2020-09" db="EMBL/GenBank/DDBJ databases">
        <title>novel species in genus Nocardioides.</title>
        <authorList>
            <person name="Zhang G."/>
        </authorList>
    </citation>
    <scope>NUCLEOTIDE SEQUENCE [LARGE SCALE GENOMIC DNA]</scope>
    <source>
        <strain evidence="1 2">19197</strain>
    </source>
</reference>
<protein>
    <recommendedName>
        <fullName evidence="3">Methyltransferase FkbM domain-containing protein</fullName>
    </recommendedName>
</protein>
<dbReference type="EMBL" id="JACXYY010000010">
    <property type="protein sequence ID" value="MBD3917009.1"/>
    <property type="molecule type" value="Genomic_DNA"/>
</dbReference>
<gene>
    <name evidence="1" type="ORF">IEZ25_20515</name>
</gene>